<proteinExistence type="predicted"/>
<name>A0A1Y1VX31_9FUNG</name>
<reference evidence="1 2" key="1">
    <citation type="submission" date="2016-08" db="EMBL/GenBank/DDBJ databases">
        <title>A Parts List for Fungal Cellulosomes Revealed by Comparative Genomics.</title>
        <authorList>
            <consortium name="DOE Joint Genome Institute"/>
            <person name="Haitjema C.H."/>
            <person name="Gilmore S.P."/>
            <person name="Henske J.K."/>
            <person name="Solomon K.V."/>
            <person name="De Groot R."/>
            <person name="Kuo A."/>
            <person name="Mondo S.J."/>
            <person name="Salamov A.A."/>
            <person name="Labutti K."/>
            <person name="Zhao Z."/>
            <person name="Chiniquy J."/>
            <person name="Barry K."/>
            <person name="Brewer H.M."/>
            <person name="Purvine S.O."/>
            <person name="Wright A.T."/>
            <person name="Boxma B."/>
            <person name="Van Alen T."/>
            <person name="Hackstein J.H."/>
            <person name="Baker S.E."/>
            <person name="Grigoriev I.V."/>
            <person name="O'Malley M.A."/>
        </authorList>
    </citation>
    <scope>NUCLEOTIDE SEQUENCE [LARGE SCALE GENOMIC DNA]</scope>
    <source>
        <strain evidence="1 2">S4</strain>
    </source>
</reference>
<protein>
    <submittedName>
        <fullName evidence="1">Uncharacterized protein</fullName>
    </submittedName>
</protein>
<organism evidence="1 2">
    <name type="scientific">Anaeromyces robustus</name>
    <dbReference type="NCBI Taxonomy" id="1754192"/>
    <lineage>
        <taxon>Eukaryota</taxon>
        <taxon>Fungi</taxon>
        <taxon>Fungi incertae sedis</taxon>
        <taxon>Chytridiomycota</taxon>
        <taxon>Chytridiomycota incertae sedis</taxon>
        <taxon>Neocallimastigomycetes</taxon>
        <taxon>Neocallimastigales</taxon>
        <taxon>Neocallimastigaceae</taxon>
        <taxon>Anaeromyces</taxon>
    </lineage>
</organism>
<dbReference type="Proteomes" id="UP000193944">
    <property type="component" value="Unassembled WGS sequence"/>
</dbReference>
<accession>A0A1Y1VX31</accession>
<dbReference type="InterPro" id="IPR010106">
    <property type="entry name" value="RpnA"/>
</dbReference>
<sequence>MADLNIRIKPVLDIVFKNLFGEKGNQTFMINFLNSILNREGDDRIIAIEYLKTENTPIQVNKKLEKQNKRKRKINVEKNIDEYNNNDNYCNIDKNYIENFKNKAKFEVNSLLLNIKNEINNYIKKTIIEFNNNDNTSDDIEDEKLKAIMKANTKKLINEFLKEMFNEQSYKLTDLENNIINYIVTKFCELNDEDGIRVKAKTNSDEYLNIEIQVQKTGNMFKSSLYYASGIIFQSLPRGHKYNDIPNLILINILNYKLFKNTEKEKFKYHWIFTFKEKDTNEEKGFKGLLNIHFIELPKYKKLKQKDLQNKYPWILLLNDPNNKYFKKKKAPLIYLDARNKLITLLKNPELLDIIKQREKKWMDYISEKQEIELEVKREKDIENIFYLLVYLPLELVLNFDYSKEEVNCINQFMTDSNYSIEMLSKQLNLKKNKLLKFYNKSQKIKNRSTKRIKILENT</sequence>
<evidence type="ECO:0000313" key="1">
    <source>
        <dbReference type="EMBL" id="ORX65565.1"/>
    </source>
</evidence>
<keyword evidence="2" id="KW-1185">Reference proteome</keyword>
<dbReference type="Pfam" id="PF12784">
    <property type="entry name" value="PDDEXK_2"/>
    <property type="match status" value="2"/>
</dbReference>
<gene>
    <name evidence="1" type="ORF">BCR32DRAFT_306091</name>
</gene>
<dbReference type="NCBIfam" id="TIGR01784">
    <property type="entry name" value="T_den_put_tspse"/>
    <property type="match status" value="1"/>
</dbReference>
<comment type="caution">
    <text evidence="1">The sequence shown here is derived from an EMBL/GenBank/DDBJ whole genome shotgun (WGS) entry which is preliminary data.</text>
</comment>
<dbReference type="PANTHER" id="PTHR41317:SF1">
    <property type="entry name" value="PD-(D_E)XK NUCLEASE FAMILY TRANSPOSASE"/>
    <property type="match status" value="1"/>
</dbReference>
<evidence type="ECO:0000313" key="2">
    <source>
        <dbReference type="Proteomes" id="UP000193944"/>
    </source>
</evidence>
<dbReference type="AlphaFoldDB" id="A0A1Y1VX31"/>
<dbReference type="PANTHER" id="PTHR41317">
    <property type="entry name" value="PD-(D_E)XK NUCLEASE FAMILY TRANSPOSASE"/>
    <property type="match status" value="1"/>
</dbReference>
<reference evidence="1 2" key="2">
    <citation type="submission" date="2016-08" db="EMBL/GenBank/DDBJ databases">
        <title>Pervasive Adenine N6-methylation of Active Genes in Fungi.</title>
        <authorList>
            <consortium name="DOE Joint Genome Institute"/>
            <person name="Mondo S.J."/>
            <person name="Dannebaum R.O."/>
            <person name="Kuo R.C."/>
            <person name="Labutti K."/>
            <person name="Haridas S."/>
            <person name="Kuo A."/>
            <person name="Salamov A."/>
            <person name="Ahrendt S.R."/>
            <person name="Lipzen A."/>
            <person name="Sullivan W."/>
            <person name="Andreopoulos W.B."/>
            <person name="Clum A."/>
            <person name="Lindquist E."/>
            <person name="Daum C."/>
            <person name="Ramamoorthy G.K."/>
            <person name="Gryganskyi A."/>
            <person name="Culley D."/>
            <person name="Magnuson J.K."/>
            <person name="James T.Y."/>
            <person name="O'Malley M.A."/>
            <person name="Stajich J.E."/>
            <person name="Spatafora J.W."/>
            <person name="Visel A."/>
            <person name="Grigoriev I.V."/>
        </authorList>
    </citation>
    <scope>NUCLEOTIDE SEQUENCE [LARGE SCALE GENOMIC DNA]</scope>
    <source>
        <strain evidence="1 2">S4</strain>
    </source>
</reference>
<dbReference type="OrthoDB" id="6427855at2759"/>
<dbReference type="EMBL" id="MCFG01000458">
    <property type="protein sequence ID" value="ORX65565.1"/>
    <property type="molecule type" value="Genomic_DNA"/>
</dbReference>